<dbReference type="EMBL" id="JAHUTJ010008271">
    <property type="protein sequence ID" value="MED6266412.1"/>
    <property type="molecule type" value="Genomic_DNA"/>
</dbReference>
<proteinExistence type="predicted"/>
<dbReference type="Proteomes" id="UP001352852">
    <property type="component" value="Unassembled WGS sequence"/>
</dbReference>
<evidence type="ECO:0000313" key="2">
    <source>
        <dbReference type="Proteomes" id="UP001352852"/>
    </source>
</evidence>
<organism evidence="1 2">
    <name type="scientific">Characodon lateralis</name>
    <dbReference type="NCBI Taxonomy" id="208331"/>
    <lineage>
        <taxon>Eukaryota</taxon>
        <taxon>Metazoa</taxon>
        <taxon>Chordata</taxon>
        <taxon>Craniata</taxon>
        <taxon>Vertebrata</taxon>
        <taxon>Euteleostomi</taxon>
        <taxon>Actinopterygii</taxon>
        <taxon>Neopterygii</taxon>
        <taxon>Teleostei</taxon>
        <taxon>Neoteleostei</taxon>
        <taxon>Acanthomorphata</taxon>
        <taxon>Ovalentaria</taxon>
        <taxon>Atherinomorphae</taxon>
        <taxon>Cyprinodontiformes</taxon>
        <taxon>Goodeidae</taxon>
        <taxon>Characodon</taxon>
    </lineage>
</organism>
<evidence type="ECO:0000313" key="1">
    <source>
        <dbReference type="EMBL" id="MED6266412.1"/>
    </source>
</evidence>
<name>A0ABU7CU14_9TELE</name>
<gene>
    <name evidence="1" type="ORF">CHARACLAT_001947</name>
</gene>
<protein>
    <submittedName>
        <fullName evidence="1">Uncharacterized protein</fullName>
    </submittedName>
</protein>
<sequence length="120" mass="13275">MSCWLPLSSCCPPQQTRFLSCFKGSSGLDSCRIAENAFPVDEAADGLQMLLLELQRDQRTGSLEDEGSKLFRRMCSVNESTCPLGRVEKIWTLHNPKEESVKPTLGHNGPIPLTLVVTKP</sequence>
<accession>A0ABU7CU14</accession>
<comment type="caution">
    <text evidence="1">The sequence shown here is derived from an EMBL/GenBank/DDBJ whole genome shotgun (WGS) entry which is preliminary data.</text>
</comment>
<reference evidence="1 2" key="1">
    <citation type="submission" date="2021-06" db="EMBL/GenBank/DDBJ databases">
        <authorList>
            <person name="Palmer J.M."/>
        </authorList>
    </citation>
    <scope>NUCLEOTIDE SEQUENCE [LARGE SCALE GENOMIC DNA]</scope>
    <source>
        <strain evidence="1 2">CL_MEX2019</strain>
        <tissue evidence="1">Muscle</tissue>
    </source>
</reference>
<keyword evidence="2" id="KW-1185">Reference proteome</keyword>